<protein>
    <submittedName>
        <fullName evidence="4">DinB family protein</fullName>
    </submittedName>
</protein>
<dbReference type="Gene3D" id="1.20.120.450">
    <property type="entry name" value="dinb family like domain"/>
    <property type="match status" value="1"/>
</dbReference>
<dbReference type="InterPro" id="IPR007837">
    <property type="entry name" value="DinB"/>
</dbReference>
<sequence>MKAYMRMMAGYNHWANTRLLEDCTGLSDEEYHRNLAAYYRSIHGTLDHLLLADMIWLVRLYGEGEAFDTFDMTLTEDLASLKAERDILDARLIAYIDQVTEGELLQPIRYRTILNPVVIQQPIGAALVHVFNHQTHHRGQVHAFLTMLGRKPRALDLIHFQRESGLGMAA</sequence>
<organism evidence="4 5">
    <name type="scientific">Polymorphum gilvum (strain LMG 25793 / CGMCC 1.9160 / SL003B-26A1)</name>
    <dbReference type="NCBI Taxonomy" id="991905"/>
    <lineage>
        <taxon>Bacteria</taxon>
        <taxon>Pseudomonadati</taxon>
        <taxon>Pseudomonadota</taxon>
        <taxon>Alphaproteobacteria</taxon>
        <taxon>Rhodobacterales</taxon>
        <taxon>Paracoccaceae</taxon>
        <taxon>Polymorphum</taxon>
    </lineage>
</organism>
<evidence type="ECO:0000256" key="3">
    <source>
        <dbReference type="PIRSR" id="PIRSR607837-1"/>
    </source>
</evidence>
<dbReference type="Proteomes" id="UP000008130">
    <property type="component" value="Chromosome"/>
</dbReference>
<comment type="similarity">
    <text evidence="1">Belongs to the DinB family.</text>
</comment>
<feature type="binding site" evidence="3">
    <location>
        <position position="133"/>
    </location>
    <ligand>
        <name>a divalent metal cation</name>
        <dbReference type="ChEBI" id="CHEBI:60240"/>
    </ligand>
</feature>
<feature type="binding site" evidence="3">
    <location>
        <position position="48"/>
    </location>
    <ligand>
        <name>a divalent metal cation</name>
        <dbReference type="ChEBI" id="CHEBI:60240"/>
    </ligand>
</feature>
<dbReference type="AlphaFoldDB" id="F2J1L2"/>
<dbReference type="PANTHER" id="PTHR37302:SF1">
    <property type="entry name" value="PROTEIN DINB"/>
    <property type="match status" value="1"/>
</dbReference>
<reference evidence="4 5" key="1">
    <citation type="journal article" date="2011" name="J. Bacteriol.">
        <title>Complete genome sequence of Polymorphum gilvum SL003B-26A1T, a crude oil-degrading bacterium from oil-polluted saline soil.</title>
        <authorList>
            <person name="Li S.G."/>
            <person name="Tang Y.Q."/>
            <person name="Nie Y."/>
            <person name="Cai M."/>
            <person name="Wu X.L."/>
        </authorList>
    </citation>
    <scope>NUCLEOTIDE SEQUENCE [LARGE SCALE GENOMIC DNA]</scope>
    <source>
        <strain evidence="5">LMG 25793 / CGMCC 1.9160 / SL003B-26A1</strain>
    </source>
</reference>
<dbReference type="SUPFAM" id="SSF109854">
    <property type="entry name" value="DinB/YfiT-like putative metalloenzymes"/>
    <property type="match status" value="1"/>
</dbReference>
<feature type="binding site" evidence="3">
    <location>
        <position position="137"/>
    </location>
    <ligand>
        <name>a divalent metal cation</name>
        <dbReference type="ChEBI" id="CHEBI:60240"/>
    </ligand>
</feature>
<dbReference type="PANTHER" id="PTHR37302">
    <property type="entry name" value="SLR1116 PROTEIN"/>
    <property type="match status" value="1"/>
</dbReference>
<dbReference type="OrthoDB" id="9807509at2"/>
<name>F2J1L2_POLGS</name>
<dbReference type="EMBL" id="CP002568">
    <property type="protein sequence ID" value="ADZ70813.1"/>
    <property type="molecule type" value="Genomic_DNA"/>
</dbReference>
<dbReference type="RefSeq" id="WP_013653128.1">
    <property type="nucleotide sequence ID" value="NC_015259.1"/>
</dbReference>
<gene>
    <name evidence="4" type="ordered locus">SL003B_2388</name>
</gene>
<evidence type="ECO:0000313" key="5">
    <source>
        <dbReference type="Proteomes" id="UP000008130"/>
    </source>
</evidence>
<dbReference type="Pfam" id="PF05163">
    <property type="entry name" value="DinB"/>
    <property type="match status" value="1"/>
</dbReference>
<dbReference type="eggNOG" id="COG2318">
    <property type="taxonomic scope" value="Bacteria"/>
</dbReference>
<dbReference type="HOGENOM" id="CLU_101283_1_1_5"/>
<dbReference type="InterPro" id="IPR034660">
    <property type="entry name" value="DinB/YfiT-like"/>
</dbReference>
<dbReference type="KEGG" id="pgv:SL003B_2388"/>
<dbReference type="GO" id="GO:0046872">
    <property type="term" value="F:metal ion binding"/>
    <property type="evidence" value="ECO:0007669"/>
    <property type="project" value="UniProtKB-KW"/>
</dbReference>
<dbReference type="STRING" id="991905.SL003B_2388"/>
<evidence type="ECO:0000256" key="2">
    <source>
        <dbReference type="ARBA" id="ARBA00022723"/>
    </source>
</evidence>
<accession>F2J1L2</accession>
<keyword evidence="2 3" id="KW-0479">Metal-binding</keyword>
<proteinExistence type="inferred from homology"/>
<evidence type="ECO:0000313" key="4">
    <source>
        <dbReference type="EMBL" id="ADZ70813.1"/>
    </source>
</evidence>
<evidence type="ECO:0000256" key="1">
    <source>
        <dbReference type="ARBA" id="ARBA00008635"/>
    </source>
</evidence>
<keyword evidence="5" id="KW-1185">Reference proteome</keyword>